<proteinExistence type="predicted"/>
<dbReference type="SUPFAM" id="SSF54285">
    <property type="entry name" value="MoaD/ThiS"/>
    <property type="match status" value="1"/>
</dbReference>
<dbReference type="AlphaFoldDB" id="A0A7W4YAH8"/>
<dbReference type="NCBIfam" id="TIGR01683">
    <property type="entry name" value="thiS"/>
    <property type="match status" value="1"/>
</dbReference>
<dbReference type="InterPro" id="IPR016155">
    <property type="entry name" value="Mopterin_synth/thiamin_S_b"/>
</dbReference>
<accession>A0A7W4YAH8</accession>
<dbReference type="RefSeq" id="WP_183295511.1">
    <property type="nucleotide sequence ID" value="NZ_JACHVX010000002.1"/>
</dbReference>
<organism evidence="2 3">
    <name type="scientific">Cellulomonas cellasea</name>
    <dbReference type="NCBI Taxonomy" id="43670"/>
    <lineage>
        <taxon>Bacteria</taxon>
        <taxon>Bacillati</taxon>
        <taxon>Actinomycetota</taxon>
        <taxon>Actinomycetes</taxon>
        <taxon>Micrococcales</taxon>
        <taxon>Cellulomonadaceae</taxon>
        <taxon>Cellulomonas</taxon>
    </lineage>
</organism>
<evidence type="ECO:0000256" key="1">
    <source>
        <dbReference type="SAM" id="MobiDB-lite"/>
    </source>
</evidence>
<evidence type="ECO:0000313" key="2">
    <source>
        <dbReference type="EMBL" id="MBB2922628.1"/>
    </source>
</evidence>
<feature type="region of interest" description="Disordered" evidence="1">
    <location>
        <begin position="36"/>
        <end position="63"/>
    </location>
</feature>
<feature type="compositionally biased region" description="Low complexity" evidence="1">
    <location>
        <begin position="36"/>
        <end position="62"/>
    </location>
</feature>
<dbReference type="InterPro" id="IPR003749">
    <property type="entry name" value="ThiS/MoaD-like"/>
</dbReference>
<reference evidence="2 3" key="1">
    <citation type="submission" date="2020-08" db="EMBL/GenBank/DDBJ databases">
        <title>The Agave Microbiome: Exploring the role of microbial communities in plant adaptations to desert environments.</title>
        <authorList>
            <person name="Partida-Martinez L.P."/>
        </authorList>
    </citation>
    <scope>NUCLEOTIDE SEQUENCE [LARGE SCALE GENOMIC DNA]</scope>
    <source>
        <strain evidence="2 3">RAS26</strain>
    </source>
</reference>
<dbReference type="PANTHER" id="PTHR34472">
    <property type="entry name" value="SULFUR CARRIER PROTEIN THIS"/>
    <property type="match status" value="1"/>
</dbReference>
<dbReference type="Proteomes" id="UP000518206">
    <property type="component" value="Unassembled WGS sequence"/>
</dbReference>
<evidence type="ECO:0000313" key="3">
    <source>
        <dbReference type="Proteomes" id="UP000518206"/>
    </source>
</evidence>
<reference evidence="2 3" key="2">
    <citation type="submission" date="2020-08" db="EMBL/GenBank/DDBJ databases">
        <authorList>
            <person name="Partida-Martinez L."/>
            <person name="Huntemann M."/>
            <person name="Clum A."/>
            <person name="Wang J."/>
            <person name="Palaniappan K."/>
            <person name="Ritter S."/>
            <person name="Chen I.-M."/>
            <person name="Stamatis D."/>
            <person name="Reddy T."/>
            <person name="O'Malley R."/>
            <person name="Daum C."/>
            <person name="Shapiro N."/>
            <person name="Ivanova N."/>
            <person name="Kyrpides N."/>
            <person name="Woyke T."/>
        </authorList>
    </citation>
    <scope>NUCLEOTIDE SEQUENCE [LARGE SCALE GENOMIC DNA]</scope>
    <source>
        <strain evidence="2 3">RAS26</strain>
    </source>
</reference>
<dbReference type="CDD" id="cd00565">
    <property type="entry name" value="Ubl_ThiS"/>
    <property type="match status" value="1"/>
</dbReference>
<protein>
    <submittedName>
        <fullName evidence="2">Sulfur carrier protein</fullName>
    </submittedName>
</protein>
<comment type="caution">
    <text evidence="2">The sequence shown here is derived from an EMBL/GenBank/DDBJ whole genome shotgun (WGS) entry which is preliminary data.</text>
</comment>
<dbReference type="Pfam" id="PF02597">
    <property type="entry name" value="ThiS"/>
    <property type="match status" value="1"/>
</dbReference>
<gene>
    <name evidence="2" type="ORF">FHR80_001540</name>
</gene>
<dbReference type="InterPro" id="IPR010035">
    <property type="entry name" value="Thi_S"/>
</dbReference>
<dbReference type="EMBL" id="JACHVX010000002">
    <property type="protein sequence ID" value="MBB2922628.1"/>
    <property type="molecule type" value="Genomic_DNA"/>
</dbReference>
<dbReference type="PANTHER" id="PTHR34472:SF1">
    <property type="entry name" value="SULFUR CARRIER PROTEIN THIS"/>
    <property type="match status" value="1"/>
</dbReference>
<sequence length="99" mass="9500">MTPSALTVTVNGVERPLAEPVSVAALVTELLADDAGTPVAPPVGGAPDGDAAGAHAPTGDAPNGVAVAVDDAIVPRGLWGSTLVRAGARVEVVTAVQGG</sequence>
<dbReference type="Gene3D" id="3.10.20.30">
    <property type="match status" value="1"/>
</dbReference>
<name>A0A7W4YAH8_9CELL</name>
<dbReference type="InterPro" id="IPR012675">
    <property type="entry name" value="Beta-grasp_dom_sf"/>
</dbReference>